<dbReference type="AlphaFoldDB" id="A0A1G7V2R4"/>
<dbReference type="PANTHER" id="PTHR11092">
    <property type="entry name" value="SUGAR NUCLEOTIDE EPIMERASE RELATED"/>
    <property type="match status" value="1"/>
</dbReference>
<accession>A0A1G7V2R4</accession>
<evidence type="ECO:0008006" key="6">
    <source>
        <dbReference type="Google" id="ProtNLM"/>
    </source>
</evidence>
<comment type="similarity">
    <text evidence="1">Belongs to the NAD(P)-dependent epimerase/dehydratase family. SDR39U1 subfamily.</text>
</comment>
<dbReference type="InterPro" id="IPR013549">
    <property type="entry name" value="DUF1731"/>
</dbReference>
<evidence type="ECO:0000313" key="5">
    <source>
        <dbReference type="Proteomes" id="UP000198863"/>
    </source>
</evidence>
<dbReference type="EMBL" id="FNCF01000004">
    <property type="protein sequence ID" value="SDG54017.1"/>
    <property type="molecule type" value="Genomic_DNA"/>
</dbReference>
<dbReference type="PANTHER" id="PTHR11092:SF0">
    <property type="entry name" value="EPIMERASE FAMILY PROTEIN SDR39U1"/>
    <property type="match status" value="1"/>
</dbReference>
<evidence type="ECO:0000259" key="3">
    <source>
        <dbReference type="Pfam" id="PF08338"/>
    </source>
</evidence>
<dbReference type="Gene3D" id="3.40.50.720">
    <property type="entry name" value="NAD(P)-binding Rossmann-like Domain"/>
    <property type="match status" value="1"/>
</dbReference>
<feature type="domain" description="NAD-dependent epimerase/dehydratase" evidence="2">
    <location>
        <begin position="3"/>
        <end position="219"/>
    </location>
</feature>
<sequence length="301" mass="31933">MRIAVTGSSGLVGTELVATLQADGHEVRRLVRRTPRTADEHRWDPAHRQLDDGVLADVDAVVNLAGVGIGDKRWTDAYKREVVDSRVDSTATVAAALAQAAAADPDRPRVLLSASAVGYYGDGGDQVLDESSPAGRDFLADVCVQWEAATAPAEAAGIRVAHLRTGLVLARGGMMAKIRPLFQLGVGGKLGSGKQWWPWISLRDEVDAIRHLLTADVAGPVNLTGPEPVTNAAFTEALGRVLHRPTVLPVPGFALSAVLGEFAQLGVLAGQRALPRVLMEAGFTFTHGDVESALRWALDQH</sequence>
<dbReference type="OrthoDB" id="9801773at2"/>
<evidence type="ECO:0000259" key="2">
    <source>
        <dbReference type="Pfam" id="PF01370"/>
    </source>
</evidence>
<dbReference type="InterPro" id="IPR036291">
    <property type="entry name" value="NAD(P)-bd_dom_sf"/>
</dbReference>
<dbReference type="NCBIfam" id="TIGR01777">
    <property type="entry name" value="yfcH"/>
    <property type="match status" value="1"/>
</dbReference>
<evidence type="ECO:0000313" key="4">
    <source>
        <dbReference type="EMBL" id="SDG54017.1"/>
    </source>
</evidence>
<keyword evidence="5" id="KW-1185">Reference proteome</keyword>
<name>A0A1G7V2R4_9ACTN</name>
<dbReference type="Pfam" id="PF01370">
    <property type="entry name" value="Epimerase"/>
    <property type="match status" value="1"/>
</dbReference>
<dbReference type="Pfam" id="PF08338">
    <property type="entry name" value="DUF1731"/>
    <property type="match status" value="1"/>
</dbReference>
<gene>
    <name evidence="4" type="ORF">SAMN05660324_2886</name>
</gene>
<evidence type="ECO:0000256" key="1">
    <source>
        <dbReference type="ARBA" id="ARBA00009353"/>
    </source>
</evidence>
<reference evidence="5" key="1">
    <citation type="submission" date="2016-10" db="EMBL/GenBank/DDBJ databases">
        <authorList>
            <person name="Varghese N."/>
            <person name="Submissions S."/>
        </authorList>
    </citation>
    <scope>NUCLEOTIDE SEQUENCE [LARGE SCALE GENOMIC DNA]</scope>
    <source>
        <strain evidence="5">DSM 44526</strain>
    </source>
</reference>
<dbReference type="InterPro" id="IPR001509">
    <property type="entry name" value="Epimerase_deHydtase"/>
</dbReference>
<dbReference type="Proteomes" id="UP000198863">
    <property type="component" value="Unassembled WGS sequence"/>
</dbReference>
<protein>
    <recommendedName>
        <fullName evidence="6">TIGR01777 family protein</fullName>
    </recommendedName>
</protein>
<proteinExistence type="inferred from homology"/>
<dbReference type="RefSeq" id="WP_091064070.1">
    <property type="nucleotide sequence ID" value="NZ_FNCF01000004.1"/>
</dbReference>
<dbReference type="SUPFAM" id="SSF51735">
    <property type="entry name" value="NAD(P)-binding Rossmann-fold domains"/>
    <property type="match status" value="1"/>
</dbReference>
<organism evidence="4 5">
    <name type="scientific">Klenkia brasiliensis</name>
    <dbReference type="NCBI Taxonomy" id="333142"/>
    <lineage>
        <taxon>Bacteria</taxon>
        <taxon>Bacillati</taxon>
        <taxon>Actinomycetota</taxon>
        <taxon>Actinomycetes</taxon>
        <taxon>Geodermatophilales</taxon>
        <taxon>Geodermatophilaceae</taxon>
        <taxon>Klenkia</taxon>
    </lineage>
</organism>
<dbReference type="InterPro" id="IPR010099">
    <property type="entry name" value="SDR39U1"/>
</dbReference>
<feature type="domain" description="DUF1731" evidence="3">
    <location>
        <begin position="250"/>
        <end position="296"/>
    </location>
</feature>